<dbReference type="RefSeq" id="WP_171357116.1">
    <property type="nucleotide sequence ID" value="NZ_JBEWWM010000009.1"/>
</dbReference>
<evidence type="ECO:0000313" key="2">
    <source>
        <dbReference type="Proteomes" id="UP000572072"/>
    </source>
</evidence>
<sequence>MQKLNKELVYFECSFELMEKAEDKYFSYILASKALGSFDSQDSFVLELAHGYIETERSYFYMLEVRPKYSHLRNQYINLLKKLDCSRASNKNRFTCVVDKASQTVKFGPHFNLGMLSEKLKGMGIGSYCFGRLVARLVEDGFGHYGVDNICLSSSDASTSEAHLRRNYFYARRGFRFGNTSDEHEKNVETMKAGSCFAFNVQGLKQSYNPSKIAEITLGSYDLLSHFYRGTTKFT</sequence>
<evidence type="ECO:0000313" key="1">
    <source>
        <dbReference type="EMBL" id="NOH47204.1"/>
    </source>
</evidence>
<dbReference type="Proteomes" id="UP000572072">
    <property type="component" value="Unassembled WGS sequence"/>
</dbReference>
<gene>
    <name evidence="1" type="ORF">F0262_03935</name>
</gene>
<proteinExistence type="predicted"/>
<accession>A0A7Y3Z651</accession>
<protein>
    <submittedName>
        <fullName evidence="1">Uncharacterized protein</fullName>
    </submittedName>
</protein>
<dbReference type="EMBL" id="VTYN01000003">
    <property type="protein sequence ID" value="NOH47204.1"/>
    <property type="molecule type" value="Genomic_DNA"/>
</dbReference>
<dbReference type="AlphaFoldDB" id="A0A7Y3Z651"/>
<organism evidence="1 2">
    <name type="scientific">Vibrio rotiferianus</name>
    <dbReference type="NCBI Taxonomy" id="190895"/>
    <lineage>
        <taxon>Bacteria</taxon>
        <taxon>Pseudomonadati</taxon>
        <taxon>Pseudomonadota</taxon>
        <taxon>Gammaproteobacteria</taxon>
        <taxon>Vibrionales</taxon>
        <taxon>Vibrionaceae</taxon>
        <taxon>Vibrio</taxon>
    </lineage>
</organism>
<reference evidence="1 2" key="1">
    <citation type="submission" date="2019-08" db="EMBL/GenBank/DDBJ databases">
        <title>Draft genome sequencing and comparative genomics of hatchery-associated Vibrios.</title>
        <authorList>
            <person name="Kehlet-Delgado H."/>
            <person name="Mueller R.S."/>
        </authorList>
    </citation>
    <scope>NUCLEOTIDE SEQUENCE [LARGE SCALE GENOMIC DNA]</scope>
    <source>
        <strain evidence="1 2">00-78-3</strain>
    </source>
</reference>
<comment type="caution">
    <text evidence="1">The sequence shown here is derived from an EMBL/GenBank/DDBJ whole genome shotgun (WGS) entry which is preliminary data.</text>
</comment>
<name>A0A7Y3Z651_9VIBR</name>